<evidence type="ECO:0000256" key="4">
    <source>
        <dbReference type="ARBA" id="ARBA00022989"/>
    </source>
</evidence>
<organism evidence="11 12">
    <name type="scientific">Phascolarctos cinereus</name>
    <name type="common">Koala</name>
    <dbReference type="NCBI Taxonomy" id="38626"/>
    <lineage>
        <taxon>Eukaryota</taxon>
        <taxon>Metazoa</taxon>
        <taxon>Chordata</taxon>
        <taxon>Craniata</taxon>
        <taxon>Vertebrata</taxon>
        <taxon>Euteleostomi</taxon>
        <taxon>Mammalia</taxon>
        <taxon>Metatheria</taxon>
        <taxon>Diprotodontia</taxon>
        <taxon>Phascolarctidae</taxon>
        <taxon>Phascolarctos</taxon>
    </lineage>
</organism>
<sequence length="179" mass="19552">MYKEIVLLLLLSGNVSTQELSSNKAYIFLPLTSQKLARHQRNEGLPVTEDPGYISTTAISQKPTRRQRVEELPVTEDPGYVSTQEVSTPHSNASKPYEQPVTKEITTVATASIAKDEHLTTQTHSEISTQAPGKDGSRDRVTHALSGPVIAVVVFATIAGIVGVILFASFLVRRLTRKN</sequence>
<dbReference type="PANTHER" id="PTHR13813">
    <property type="entry name" value="GLYCOPHORIN"/>
    <property type="match status" value="1"/>
</dbReference>
<accession>A0A6P5KLL3</accession>
<proteinExistence type="predicted"/>
<evidence type="ECO:0000256" key="2">
    <source>
        <dbReference type="ARBA" id="ARBA00022692"/>
    </source>
</evidence>
<keyword evidence="2 9" id="KW-0812">Transmembrane</keyword>
<evidence type="ECO:0000313" key="12">
    <source>
        <dbReference type="RefSeq" id="XP_020845497.1"/>
    </source>
</evidence>
<feature type="signal peptide" evidence="10">
    <location>
        <begin position="1"/>
        <end position="17"/>
    </location>
</feature>
<dbReference type="PANTHER" id="PTHR13813:SF3">
    <property type="entry name" value="GLYCOPHORIN-A"/>
    <property type="match status" value="1"/>
</dbReference>
<evidence type="ECO:0000256" key="7">
    <source>
        <dbReference type="ARBA" id="ARBA00039521"/>
    </source>
</evidence>
<dbReference type="Pfam" id="PF01102">
    <property type="entry name" value="Glycophorin_A"/>
    <property type="match status" value="1"/>
</dbReference>
<feature type="region of interest" description="Disordered" evidence="8">
    <location>
        <begin position="120"/>
        <end position="140"/>
    </location>
</feature>
<dbReference type="InterPro" id="IPR049535">
    <property type="entry name" value="GYPA_B"/>
</dbReference>
<keyword evidence="10" id="KW-0732">Signal</keyword>
<feature type="chain" id="PRO_5027559837" description="Glycophorin-A" evidence="10">
    <location>
        <begin position="18"/>
        <end position="179"/>
    </location>
</feature>
<dbReference type="KEGG" id="pcw:110210772"/>
<evidence type="ECO:0000256" key="6">
    <source>
        <dbReference type="ARBA" id="ARBA00023180"/>
    </source>
</evidence>
<keyword evidence="6" id="KW-0325">Glycoprotein</keyword>
<evidence type="ECO:0000256" key="10">
    <source>
        <dbReference type="SAM" id="SignalP"/>
    </source>
</evidence>
<evidence type="ECO:0000256" key="8">
    <source>
        <dbReference type="SAM" id="MobiDB-lite"/>
    </source>
</evidence>
<name>A0A6P5KLL3_PHACI</name>
<dbReference type="Proteomes" id="UP000515140">
    <property type="component" value="Unplaced"/>
</dbReference>
<keyword evidence="3" id="KW-0730">Sialic acid</keyword>
<dbReference type="RefSeq" id="XP_020845497.1">
    <property type="nucleotide sequence ID" value="XM_020989838.1"/>
</dbReference>
<keyword evidence="4 9" id="KW-1133">Transmembrane helix</keyword>
<evidence type="ECO:0000313" key="11">
    <source>
        <dbReference type="Proteomes" id="UP000515140"/>
    </source>
</evidence>
<feature type="transmembrane region" description="Helical" evidence="9">
    <location>
        <begin position="149"/>
        <end position="172"/>
    </location>
</feature>
<keyword evidence="5 9" id="KW-0472">Membrane</keyword>
<feature type="region of interest" description="Disordered" evidence="8">
    <location>
        <begin position="44"/>
        <end position="98"/>
    </location>
</feature>
<dbReference type="GeneID" id="110210772"/>
<protein>
    <recommendedName>
        <fullName evidence="7">Glycophorin-A</fullName>
    </recommendedName>
</protein>
<dbReference type="InParanoid" id="A0A6P5KLL3"/>
<keyword evidence="11" id="KW-1185">Reference proteome</keyword>
<dbReference type="GO" id="GO:0005886">
    <property type="term" value="C:plasma membrane"/>
    <property type="evidence" value="ECO:0007669"/>
    <property type="project" value="TreeGrafter"/>
</dbReference>
<feature type="compositionally biased region" description="Polar residues" evidence="8">
    <location>
        <begin position="120"/>
        <end position="131"/>
    </location>
</feature>
<comment type="subcellular location">
    <subcellularLocation>
        <location evidence="1">Membrane</location>
        <topology evidence="1">Single-pass membrane protein</topology>
    </subcellularLocation>
</comment>
<dbReference type="InterPro" id="IPR001195">
    <property type="entry name" value="Glycophorin"/>
</dbReference>
<evidence type="ECO:0000256" key="1">
    <source>
        <dbReference type="ARBA" id="ARBA00004167"/>
    </source>
</evidence>
<reference evidence="12" key="1">
    <citation type="submission" date="2025-08" db="UniProtKB">
        <authorList>
            <consortium name="RefSeq"/>
        </authorList>
    </citation>
    <scope>IDENTIFICATION</scope>
    <source>
        <tissue evidence="12">Spleen</tissue>
    </source>
</reference>
<evidence type="ECO:0000256" key="5">
    <source>
        <dbReference type="ARBA" id="ARBA00023136"/>
    </source>
</evidence>
<evidence type="ECO:0000256" key="9">
    <source>
        <dbReference type="SAM" id="Phobius"/>
    </source>
</evidence>
<gene>
    <name evidence="12" type="primary">LOC110210772</name>
</gene>
<dbReference type="Gene3D" id="1.20.5.70">
    <property type="match status" value="1"/>
</dbReference>
<dbReference type="AlphaFoldDB" id="A0A6P5KLL3"/>
<feature type="compositionally biased region" description="Polar residues" evidence="8">
    <location>
        <begin position="81"/>
        <end position="94"/>
    </location>
</feature>
<evidence type="ECO:0000256" key="3">
    <source>
        <dbReference type="ARBA" id="ARBA00022981"/>
    </source>
</evidence>